<evidence type="ECO:0000313" key="8">
    <source>
        <dbReference type="Proteomes" id="UP001449225"/>
    </source>
</evidence>
<dbReference type="PANTHER" id="PTHR10578">
    <property type="entry name" value="S -2-HYDROXY-ACID OXIDASE-RELATED"/>
    <property type="match status" value="1"/>
</dbReference>
<evidence type="ECO:0000256" key="4">
    <source>
        <dbReference type="ARBA" id="ARBA00023002"/>
    </source>
</evidence>
<organism evidence="7 8">
    <name type="scientific">Neptuniibacter pectenicola</name>
    <dbReference type="NCBI Taxonomy" id="1806669"/>
    <lineage>
        <taxon>Bacteria</taxon>
        <taxon>Pseudomonadati</taxon>
        <taxon>Pseudomonadota</taxon>
        <taxon>Gammaproteobacteria</taxon>
        <taxon>Oceanospirillales</taxon>
        <taxon>Oceanospirillaceae</taxon>
        <taxon>Neptuniibacter</taxon>
    </lineage>
</organism>
<dbReference type="GO" id="GO:0016491">
    <property type="term" value="F:oxidoreductase activity"/>
    <property type="evidence" value="ECO:0007669"/>
    <property type="project" value="UniProtKB-KW"/>
</dbReference>
<sequence length="380" mass="41127">MYESIKILKTLNYIPPDIMCAQDYELLAPDFIAPDRFAYIAGGSGHDATLRHNRTSFSDLSVVPRVLRNVEQGSTTTDLLGQQLQHPILLAPVAYQTLVHPDGEIATAYAARSTDSCMVASTLSSKTLEDIAEHAGPERWFQLYFQPDFNDTKKLLNRSVATGYRAIVVTLDAAVQQPSRRALSANFSFPDDVQAANLMAQGPSTADPINPRHIFKRYMQNVPTREQLAWLIEQSPVPVLIKGVLHQDDALELKALGAAGVIVSNHGGRTLDGVPASLAMLPSIRAAVGDDFPLLLDSGIRSGGDIFKAIALGADAVLIGRLQVYALSVAGALGVAHMLKLLREELELTMAVAGCSSLDDIKTADMNRVLLTPKQETRSC</sequence>
<dbReference type="EC" id="1.-.-.-" evidence="7"/>
<dbReference type="Proteomes" id="UP001449225">
    <property type="component" value="Unassembled WGS sequence"/>
</dbReference>
<accession>A0ABU9TMT8</accession>
<keyword evidence="2" id="KW-0285">Flavoprotein</keyword>
<dbReference type="CDD" id="cd02809">
    <property type="entry name" value="alpha_hydroxyacid_oxid_FMN"/>
    <property type="match status" value="1"/>
</dbReference>
<comment type="cofactor">
    <cofactor evidence="1">
        <name>FMN</name>
        <dbReference type="ChEBI" id="CHEBI:58210"/>
    </cofactor>
</comment>
<protein>
    <submittedName>
        <fullName evidence="7">Alpha-hydroxy acid oxidase</fullName>
        <ecNumber evidence="7">1.-.-.-</ecNumber>
    </submittedName>
</protein>
<comment type="caution">
    <text evidence="7">The sequence shown here is derived from an EMBL/GenBank/DDBJ whole genome shotgun (WGS) entry which is preliminary data.</text>
</comment>
<keyword evidence="8" id="KW-1185">Reference proteome</keyword>
<feature type="domain" description="FMN hydroxy acid dehydrogenase" evidence="6">
    <location>
        <begin position="13"/>
        <end position="371"/>
    </location>
</feature>
<name>A0ABU9TMT8_9GAMM</name>
<dbReference type="PIRSF" id="PIRSF000138">
    <property type="entry name" value="Al-hdrx_acd_dh"/>
    <property type="match status" value="1"/>
</dbReference>
<keyword evidence="3" id="KW-0288">FMN</keyword>
<dbReference type="Gene3D" id="3.20.20.70">
    <property type="entry name" value="Aldolase class I"/>
    <property type="match status" value="1"/>
</dbReference>
<dbReference type="SUPFAM" id="SSF51395">
    <property type="entry name" value="FMN-linked oxidoreductases"/>
    <property type="match status" value="1"/>
</dbReference>
<keyword evidence="4 7" id="KW-0560">Oxidoreductase</keyword>
<comment type="similarity">
    <text evidence="5">Belongs to the FMN-dependent alpha-hydroxy acid dehydrogenase family.</text>
</comment>
<evidence type="ECO:0000313" key="7">
    <source>
        <dbReference type="EMBL" id="MEM5535029.1"/>
    </source>
</evidence>
<evidence type="ECO:0000256" key="1">
    <source>
        <dbReference type="ARBA" id="ARBA00001917"/>
    </source>
</evidence>
<reference evidence="7 8" key="1">
    <citation type="submission" date="2024-03" db="EMBL/GenBank/DDBJ databases">
        <title>Community enrichment and isolation of bacterial strains for fucoidan degradation.</title>
        <authorList>
            <person name="Sichert A."/>
        </authorList>
    </citation>
    <scope>NUCLEOTIDE SEQUENCE [LARGE SCALE GENOMIC DNA]</scope>
    <source>
        <strain evidence="7 8">AS76</strain>
    </source>
</reference>
<dbReference type="PROSITE" id="PS51349">
    <property type="entry name" value="FMN_HYDROXY_ACID_DH_2"/>
    <property type="match status" value="1"/>
</dbReference>
<evidence type="ECO:0000259" key="6">
    <source>
        <dbReference type="PROSITE" id="PS51349"/>
    </source>
</evidence>
<dbReference type="EMBL" id="JBBMRA010000001">
    <property type="protein sequence ID" value="MEM5535029.1"/>
    <property type="molecule type" value="Genomic_DNA"/>
</dbReference>
<dbReference type="InterPro" id="IPR000262">
    <property type="entry name" value="FMN-dep_DH"/>
</dbReference>
<evidence type="ECO:0000256" key="3">
    <source>
        <dbReference type="ARBA" id="ARBA00022643"/>
    </source>
</evidence>
<dbReference type="PANTHER" id="PTHR10578:SF107">
    <property type="entry name" value="2-HYDROXYACID OXIDASE 1"/>
    <property type="match status" value="1"/>
</dbReference>
<proteinExistence type="inferred from homology"/>
<dbReference type="InterPro" id="IPR013785">
    <property type="entry name" value="Aldolase_TIM"/>
</dbReference>
<gene>
    <name evidence="7" type="ORF">WNY58_01370</name>
</gene>
<evidence type="ECO:0000256" key="5">
    <source>
        <dbReference type="ARBA" id="ARBA00024042"/>
    </source>
</evidence>
<evidence type="ECO:0000256" key="2">
    <source>
        <dbReference type="ARBA" id="ARBA00022630"/>
    </source>
</evidence>
<dbReference type="Pfam" id="PF01070">
    <property type="entry name" value="FMN_dh"/>
    <property type="match status" value="1"/>
</dbReference>
<dbReference type="InterPro" id="IPR037396">
    <property type="entry name" value="FMN_HAD"/>
</dbReference>
<dbReference type="InterPro" id="IPR012133">
    <property type="entry name" value="Alpha-hydoxy_acid_DH_FMN"/>
</dbReference>